<comment type="caution">
    <text evidence="2">The sequence shown here is derived from an EMBL/GenBank/DDBJ whole genome shotgun (WGS) entry which is preliminary data.</text>
</comment>
<name>A0A8J6ZV29_DESMC</name>
<evidence type="ECO:0000313" key="3">
    <source>
        <dbReference type="Proteomes" id="UP000622533"/>
    </source>
</evidence>
<feature type="domain" description="N-acetyltransferase" evidence="1">
    <location>
        <begin position="143"/>
        <end position="278"/>
    </location>
</feature>
<dbReference type="InterPro" id="IPR016181">
    <property type="entry name" value="Acyl_CoA_acyltransferase"/>
</dbReference>
<dbReference type="Pfam" id="PF08445">
    <property type="entry name" value="FR47"/>
    <property type="match status" value="1"/>
</dbReference>
<dbReference type="GO" id="GO:0016747">
    <property type="term" value="F:acyltransferase activity, transferring groups other than amino-acyl groups"/>
    <property type="evidence" value="ECO:0007669"/>
    <property type="project" value="InterPro"/>
</dbReference>
<dbReference type="PROSITE" id="PS51186">
    <property type="entry name" value="GNAT"/>
    <property type="match status" value="1"/>
</dbReference>
<dbReference type="CDD" id="cd04301">
    <property type="entry name" value="NAT_SF"/>
    <property type="match status" value="1"/>
</dbReference>
<dbReference type="RefSeq" id="WP_193916866.1">
    <property type="nucleotide sequence ID" value="NZ_JADEXS020000001.1"/>
</dbReference>
<sequence length="278" mass="31436">MKVYRFQNATEFYARVKDYLLNQEAMHNLLLGISHTLIENPERFEEKPYLSTVEVNGDIVAVAMRTPPRPLLLSEIKDFQAVELLAQDLSISYPSLPGVNAPTDEAQAFTLAWHSLTGQSYQLKVALRTFKLEKVKPISQVTGYLRLATEDDRELLKNWHEAFSLEALGEIELDAERWVQGVLRQGTAYLWQDEVAVSIACHGGTTPNGARVGMVYTPPEHRRRGYASASVAALSQTLLDRGNRFCFLFTDLANPTSNHIYQEIGYQPVGDWHNYSFV</sequence>
<gene>
    <name evidence="2" type="ORF">IQ276_12970</name>
</gene>
<dbReference type="Gene3D" id="3.40.630.30">
    <property type="match status" value="1"/>
</dbReference>
<organism evidence="2 3">
    <name type="scientific">Desmonostoc muscorum LEGE 12446</name>
    <dbReference type="NCBI Taxonomy" id="1828758"/>
    <lineage>
        <taxon>Bacteria</taxon>
        <taxon>Bacillati</taxon>
        <taxon>Cyanobacteriota</taxon>
        <taxon>Cyanophyceae</taxon>
        <taxon>Nostocales</taxon>
        <taxon>Nostocaceae</taxon>
        <taxon>Desmonostoc</taxon>
    </lineage>
</organism>
<dbReference type="Proteomes" id="UP000622533">
    <property type="component" value="Unassembled WGS sequence"/>
</dbReference>
<proteinExistence type="predicted"/>
<protein>
    <submittedName>
        <fullName evidence="2">GNAT family N-acetyltransferase</fullName>
    </submittedName>
</protein>
<dbReference type="InterPro" id="IPR013653">
    <property type="entry name" value="GCN5-like_dom"/>
</dbReference>
<reference evidence="2" key="1">
    <citation type="submission" date="2020-10" db="EMBL/GenBank/DDBJ databases">
        <authorList>
            <person name="Castelo-Branco R."/>
            <person name="Eusebio N."/>
            <person name="Adriana R."/>
            <person name="Vieira A."/>
            <person name="Brugerolle De Fraissinette N."/>
            <person name="Rezende De Castro R."/>
            <person name="Schneider M.P."/>
            <person name="Vasconcelos V."/>
            <person name="Leao P.N."/>
        </authorList>
    </citation>
    <scope>NUCLEOTIDE SEQUENCE</scope>
    <source>
        <strain evidence="2">LEGE 12446</strain>
    </source>
</reference>
<dbReference type="EMBL" id="JADEXS010000148">
    <property type="protein sequence ID" value="MBE9023305.1"/>
    <property type="molecule type" value="Genomic_DNA"/>
</dbReference>
<dbReference type="InterPro" id="IPR000182">
    <property type="entry name" value="GNAT_dom"/>
</dbReference>
<dbReference type="AlphaFoldDB" id="A0A8J6ZV29"/>
<dbReference type="SUPFAM" id="SSF55729">
    <property type="entry name" value="Acyl-CoA N-acyltransferases (Nat)"/>
    <property type="match status" value="1"/>
</dbReference>
<accession>A0A8J6ZV29</accession>
<evidence type="ECO:0000259" key="1">
    <source>
        <dbReference type="PROSITE" id="PS51186"/>
    </source>
</evidence>
<evidence type="ECO:0000313" key="2">
    <source>
        <dbReference type="EMBL" id="MBE9023305.1"/>
    </source>
</evidence>
<keyword evidence="3" id="KW-1185">Reference proteome</keyword>